<dbReference type="Gene3D" id="1.10.10.10">
    <property type="entry name" value="Winged helix-like DNA-binding domain superfamily/Winged helix DNA-binding domain"/>
    <property type="match status" value="1"/>
</dbReference>
<dbReference type="RefSeq" id="WP_176786276.1">
    <property type="nucleotide sequence ID" value="NZ_FNCP01000052.1"/>
</dbReference>
<evidence type="ECO:0000313" key="3">
    <source>
        <dbReference type="Proteomes" id="UP000198656"/>
    </source>
</evidence>
<feature type="region of interest" description="Disordered" evidence="1">
    <location>
        <begin position="213"/>
        <end position="253"/>
    </location>
</feature>
<dbReference type="EMBL" id="FNCP01000052">
    <property type="protein sequence ID" value="SDI57621.1"/>
    <property type="molecule type" value="Genomic_DNA"/>
</dbReference>
<keyword evidence="3" id="KW-1185">Reference proteome</keyword>
<feature type="compositionally biased region" description="Basic residues" evidence="1">
    <location>
        <begin position="215"/>
        <end position="224"/>
    </location>
</feature>
<dbReference type="InterPro" id="IPR036388">
    <property type="entry name" value="WH-like_DNA-bd_sf"/>
</dbReference>
<dbReference type="Pfam" id="PF13730">
    <property type="entry name" value="HTH_36"/>
    <property type="match status" value="1"/>
</dbReference>
<reference evidence="3" key="1">
    <citation type="submission" date="2016-10" db="EMBL/GenBank/DDBJ databases">
        <authorList>
            <person name="Varghese N."/>
            <person name="Submissions S."/>
        </authorList>
    </citation>
    <scope>NUCLEOTIDE SEQUENCE [LARGE SCALE GENOMIC DNA]</scope>
    <source>
        <strain evidence="3">DSM 8344</strain>
    </source>
</reference>
<dbReference type="Proteomes" id="UP000198656">
    <property type="component" value="Unassembled WGS sequence"/>
</dbReference>
<name>A0A1G8LPI0_9FIRM</name>
<proteinExistence type="predicted"/>
<gene>
    <name evidence="2" type="ORF">SAMN05443529_15212</name>
</gene>
<protein>
    <submittedName>
        <fullName evidence="2">Helix-turn-helix domain-containing protein</fullName>
    </submittedName>
</protein>
<organism evidence="2 3">
    <name type="scientific">Desulfosporosinus hippei DSM 8344</name>
    <dbReference type="NCBI Taxonomy" id="1121419"/>
    <lineage>
        <taxon>Bacteria</taxon>
        <taxon>Bacillati</taxon>
        <taxon>Bacillota</taxon>
        <taxon>Clostridia</taxon>
        <taxon>Eubacteriales</taxon>
        <taxon>Desulfitobacteriaceae</taxon>
        <taxon>Desulfosporosinus</taxon>
    </lineage>
</organism>
<evidence type="ECO:0000313" key="2">
    <source>
        <dbReference type="EMBL" id="SDI57621.1"/>
    </source>
</evidence>
<feature type="compositionally biased region" description="Basic and acidic residues" evidence="1">
    <location>
        <begin position="233"/>
        <end position="253"/>
    </location>
</feature>
<accession>A0A1G8LPI0</accession>
<sequence length="253" mass="28814">MNDVLKVLGINSKGYGTFPKLVAKDRRLTIEAVGIYAYICSYAGSGNSAFPSVSTILYDLRIGETRFYTHLKLLIEYGYISIEKVRDEKGKFKHNVYILHTEILDSNEEKTPPPQNRGTGKKLDHPSPQNRGTGDRSMDNRGTNNNNLRINNLEEEEEETYHKRYIEMALKVGATKSDLVNALEKMDAEPDIINPVAWLQKALENEVINRELVKRPKNKKKPASRRTSQSAKTKADIPMDTTTKKEKYGDFYL</sequence>
<dbReference type="AlphaFoldDB" id="A0A1G8LPI0"/>
<evidence type="ECO:0000256" key="1">
    <source>
        <dbReference type="SAM" id="MobiDB-lite"/>
    </source>
</evidence>
<feature type="region of interest" description="Disordered" evidence="1">
    <location>
        <begin position="105"/>
        <end position="150"/>
    </location>
</feature>